<dbReference type="Pfam" id="PF00658">
    <property type="entry name" value="MLLE"/>
    <property type="match status" value="1"/>
</dbReference>
<protein>
    <submittedName>
        <fullName evidence="7">HECT domain-containing protein</fullName>
    </submittedName>
</protein>
<feature type="domain" description="PABC" evidence="5">
    <location>
        <begin position="569"/>
        <end position="646"/>
    </location>
</feature>
<keyword evidence="6" id="KW-1185">Reference proteome</keyword>
<evidence type="ECO:0000259" key="5">
    <source>
        <dbReference type="PROSITE" id="PS51309"/>
    </source>
</evidence>
<feature type="compositionally biased region" description="Polar residues" evidence="3">
    <location>
        <begin position="665"/>
        <end position="689"/>
    </location>
</feature>
<dbReference type="GO" id="GO:0005634">
    <property type="term" value="C:nucleus"/>
    <property type="evidence" value="ECO:0007669"/>
    <property type="project" value="TreeGrafter"/>
</dbReference>
<reference evidence="7" key="1">
    <citation type="submission" date="2022-11" db="UniProtKB">
        <authorList>
            <consortium name="WormBaseParasite"/>
        </authorList>
    </citation>
    <scope>IDENTIFICATION</scope>
</reference>
<accession>A0A914X892</accession>
<evidence type="ECO:0000256" key="2">
    <source>
        <dbReference type="PROSITE-ProRule" id="PRU00104"/>
    </source>
</evidence>
<dbReference type="Pfam" id="PF00632">
    <property type="entry name" value="HECT"/>
    <property type="match status" value="1"/>
</dbReference>
<dbReference type="SUPFAM" id="SSF63570">
    <property type="entry name" value="PABC (PABP) domain"/>
    <property type="match status" value="1"/>
</dbReference>
<feature type="region of interest" description="Disordered" evidence="3">
    <location>
        <begin position="72"/>
        <end position="98"/>
    </location>
</feature>
<dbReference type="Gene3D" id="3.30.2160.10">
    <property type="entry name" value="Hect, E3 ligase catalytic domain"/>
    <property type="match status" value="1"/>
</dbReference>
<dbReference type="GO" id="GO:0005737">
    <property type="term" value="C:cytoplasm"/>
    <property type="evidence" value="ECO:0007669"/>
    <property type="project" value="TreeGrafter"/>
</dbReference>
<dbReference type="Proteomes" id="UP000887566">
    <property type="component" value="Unplaced"/>
</dbReference>
<dbReference type="InterPro" id="IPR035983">
    <property type="entry name" value="Hect_E3_ubiquitin_ligase"/>
</dbReference>
<feature type="domain" description="HECT" evidence="4">
    <location>
        <begin position="719"/>
        <end position="913"/>
    </location>
</feature>
<dbReference type="GO" id="GO:0034450">
    <property type="term" value="F:ubiquitin-ubiquitin ligase activity"/>
    <property type="evidence" value="ECO:0007669"/>
    <property type="project" value="TreeGrafter"/>
</dbReference>
<evidence type="ECO:0000313" key="6">
    <source>
        <dbReference type="Proteomes" id="UP000887566"/>
    </source>
</evidence>
<dbReference type="PROSITE" id="PS50237">
    <property type="entry name" value="HECT"/>
    <property type="match status" value="1"/>
</dbReference>
<feature type="region of interest" description="Disordered" evidence="3">
    <location>
        <begin position="644"/>
        <end position="695"/>
    </location>
</feature>
<dbReference type="SMART" id="SM00517">
    <property type="entry name" value="PolyA"/>
    <property type="match status" value="1"/>
</dbReference>
<dbReference type="WBParaSite" id="PSAMB.scaffold6830size8719.g29168.t1">
    <property type="protein sequence ID" value="PSAMB.scaffold6830size8719.g29168.t1"/>
    <property type="gene ID" value="PSAMB.scaffold6830size8719.g29168"/>
</dbReference>
<proteinExistence type="predicted"/>
<dbReference type="GO" id="GO:0090263">
    <property type="term" value="P:positive regulation of canonical Wnt signaling pathway"/>
    <property type="evidence" value="ECO:0007669"/>
    <property type="project" value="TreeGrafter"/>
</dbReference>
<dbReference type="InterPro" id="IPR000569">
    <property type="entry name" value="HECT_dom"/>
</dbReference>
<dbReference type="SMART" id="SM00119">
    <property type="entry name" value="HECTc"/>
    <property type="match status" value="1"/>
</dbReference>
<keyword evidence="1 2" id="KW-0833">Ubl conjugation pathway</keyword>
<dbReference type="PANTHER" id="PTHR46276:SF1">
    <property type="entry name" value="E3 UBIQUITIN-PROTEIN LIGASE UBR5"/>
    <property type="match status" value="1"/>
</dbReference>
<evidence type="ECO:0000256" key="1">
    <source>
        <dbReference type="ARBA" id="ARBA00022786"/>
    </source>
</evidence>
<comment type="caution">
    <text evidence="2">Lacks conserved residue(s) required for the propagation of feature annotation.</text>
</comment>
<dbReference type="PANTHER" id="PTHR46276">
    <property type="entry name" value="E3 UBIQUITIN-PROTEIN LIGASE UBR5"/>
    <property type="match status" value="1"/>
</dbReference>
<dbReference type="GO" id="GO:0000209">
    <property type="term" value="P:protein polyubiquitination"/>
    <property type="evidence" value="ECO:0007669"/>
    <property type="project" value="TreeGrafter"/>
</dbReference>
<dbReference type="Gene3D" id="3.90.1750.10">
    <property type="entry name" value="Hect, E3 ligase catalytic domains"/>
    <property type="match status" value="2"/>
</dbReference>
<dbReference type="GO" id="GO:0003723">
    <property type="term" value="F:RNA binding"/>
    <property type="evidence" value="ECO:0007669"/>
    <property type="project" value="InterPro"/>
</dbReference>
<dbReference type="InterPro" id="IPR036053">
    <property type="entry name" value="PABP-dom"/>
</dbReference>
<organism evidence="6 7">
    <name type="scientific">Plectus sambesii</name>
    <dbReference type="NCBI Taxonomy" id="2011161"/>
    <lineage>
        <taxon>Eukaryota</taxon>
        <taxon>Metazoa</taxon>
        <taxon>Ecdysozoa</taxon>
        <taxon>Nematoda</taxon>
        <taxon>Chromadorea</taxon>
        <taxon>Plectida</taxon>
        <taxon>Plectina</taxon>
        <taxon>Plectoidea</taxon>
        <taxon>Plectidae</taxon>
        <taxon>Plectus</taxon>
    </lineage>
</organism>
<dbReference type="AlphaFoldDB" id="A0A914X892"/>
<dbReference type="Gene3D" id="1.10.1900.10">
    <property type="entry name" value="c-terminal domain of poly(a) binding protein"/>
    <property type="match status" value="1"/>
</dbReference>
<dbReference type="SUPFAM" id="SSF56204">
    <property type="entry name" value="Hect, E3 ligase catalytic domain"/>
    <property type="match status" value="1"/>
</dbReference>
<evidence type="ECO:0000259" key="4">
    <source>
        <dbReference type="PROSITE" id="PS50237"/>
    </source>
</evidence>
<sequence>MAPSLKCVLVVGPEEAAAVRDRLENRLKSTWSWLFSALDALEAQLRFGHALLGSQDQQQMFGLTSSATNRQSSSAAVGASSRPAIPQRYGTTADGEQLHSGSARKDFVGYLLSLMRAHSSEHGDDLPVIDYGSLRPVAHIVDSLFALMDAVSRADTPPPDAVNLADLFDQYADQEGESSSSAETPNESSMRRFFQRSKSLLYPGVSTRLGAFEHSISDSLPLADKPHLLRPETSKERMFGVPGKSMVIADHKEAARDTGNPNVTHQSLAEPMAAVNRVGETTPTQSTSRSAPVACPDTPVTSAVRTVLSSTVDMAAAVSSPTKRPNVIVHAKSASADKGKAQKMDTAPPPGVARVTLAQIAGLSEKNDDNGAQILMGRWKRSLTLLAKVFHEDLSSYVPSEQSVLAQMAGFIVRETKFRKEMERVRGSQSKDLVMEVDRERHLLIQQTIKQLNQAFQRRSSCAVAGTAPLAVHKVKVTFKEEPGEGTGVARSFYAAVAEAFLTIERLPNLELCQATPGGAATGIGGRAQQQHFLNRMRTRERTREFHRRRTGATTRRYPLSADAPPFYLSGGGEEGAPVTNWDPSKQTLGERLLPRVRQLRPSLSNKITGMLLELPPHQLIALLTSEESLRAHVEDAVDQITANMNPGDIRDESSQDAMDVAQHMQGQDQSATAPLSPSKSRKSVSTPNLHGLNPVLDPDEIQDTAPLFYQPGKAGFYSPVPGKNSAERINAFRNVGRLMGICLLQNELLPIHLCRHVFKYILDRPVNWYDLAFFDPSLFESLRSLATHDRDSFEDLHLTFSINVAEEEGGGVIDLKANGSNIPVTGENVVEYVYRYVEMRMLKNVAKALEAMKQGVYDVLPSDALKGLSAEDLRLILCGTHEISIRLLQSYTSFADESSAPADQLARFKRWF</sequence>
<name>A0A914X892_9BILA</name>
<dbReference type="PROSITE" id="PS51309">
    <property type="entry name" value="PABC"/>
    <property type="match status" value="1"/>
</dbReference>
<evidence type="ECO:0000256" key="3">
    <source>
        <dbReference type="SAM" id="MobiDB-lite"/>
    </source>
</evidence>
<dbReference type="InterPro" id="IPR002004">
    <property type="entry name" value="PABP_HYD_C"/>
</dbReference>
<evidence type="ECO:0000313" key="7">
    <source>
        <dbReference type="WBParaSite" id="PSAMB.scaffold6830size8719.g29168.t1"/>
    </source>
</evidence>